<comment type="caution">
    <text evidence="2">The sequence shown here is derived from an EMBL/GenBank/DDBJ whole genome shotgun (WGS) entry which is preliminary data.</text>
</comment>
<dbReference type="RefSeq" id="WP_097533775.1">
    <property type="nucleotide sequence ID" value="NZ_LODW01000104.1"/>
</dbReference>
<keyword evidence="3" id="KW-1185">Reference proteome</keyword>
<gene>
    <name evidence="2" type="ORF">CO674_10295</name>
</gene>
<feature type="compositionally biased region" description="Basic residues" evidence="1">
    <location>
        <begin position="123"/>
        <end position="133"/>
    </location>
</feature>
<dbReference type="EMBL" id="NWSY01000006">
    <property type="protein sequence ID" value="PDT23885.1"/>
    <property type="molecule type" value="Genomic_DNA"/>
</dbReference>
<name>A0ABX4JV73_9HYPH</name>
<evidence type="ECO:0000313" key="3">
    <source>
        <dbReference type="Proteomes" id="UP000219914"/>
    </source>
</evidence>
<organism evidence="2 3">
    <name type="scientific">Rhizobium hidalgonense</name>
    <dbReference type="NCBI Taxonomy" id="1538159"/>
    <lineage>
        <taxon>Bacteria</taxon>
        <taxon>Pseudomonadati</taxon>
        <taxon>Pseudomonadota</taxon>
        <taxon>Alphaproteobacteria</taxon>
        <taxon>Hyphomicrobiales</taxon>
        <taxon>Rhizobiaceae</taxon>
        <taxon>Rhizobium/Agrobacterium group</taxon>
        <taxon>Rhizobium</taxon>
    </lineage>
</organism>
<sequence length="146" mass="16926">MKIKPDGKVEELTCHPLEYYGSCPDVGDTIVSNYFEAPIFYSVQRRYFVMESLAYVGWALIVREIDPSGPPQELWNEWQAATKFWEEIDEQEEQEEQQAKTERLNALLGRNPRRPPTNSSQNKPKKPKKRKLQPRGSDGREPKSDG</sequence>
<evidence type="ECO:0000256" key="1">
    <source>
        <dbReference type="SAM" id="MobiDB-lite"/>
    </source>
</evidence>
<reference evidence="2 3" key="1">
    <citation type="submission" date="2017-09" db="EMBL/GenBank/DDBJ databases">
        <title>Comparative genomics of rhizobia isolated from Phaseolus vulgaris in China.</title>
        <authorList>
            <person name="Tong W."/>
        </authorList>
    </citation>
    <scope>NUCLEOTIDE SEQUENCE [LARGE SCALE GENOMIC DNA]</scope>
    <source>
        <strain evidence="2 3">FH14</strain>
    </source>
</reference>
<evidence type="ECO:0000313" key="2">
    <source>
        <dbReference type="EMBL" id="PDT23885.1"/>
    </source>
</evidence>
<feature type="compositionally biased region" description="Basic and acidic residues" evidence="1">
    <location>
        <begin position="137"/>
        <end position="146"/>
    </location>
</feature>
<feature type="region of interest" description="Disordered" evidence="1">
    <location>
        <begin position="89"/>
        <end position="146"/>
    </location>
</feature>
<dbReference type="Proteomes" id="UP000219914">
    <property type="component" value="Unassembled WGS sequence"/>
</dbReference>
<proteinExistence type="predicted"/>
<protein>
    <submittedName>
        <fullName evidence="2">Uncharacterized protein</fullName>
    </submittedName>
</protein>
<accession>A0ABX4JV73</accession>